<proteinExistence type="predicted"/>
<dbReference type="PANTHER" id="PTHR34371">
    <property type="entry name" value="OS01G0551000 PROTEIN"/>
    <property type="match status" value="1"/>
</dbReference>
<evidence type="ECO:0000313" key="3">
    <source>
        <dbReference type="Proteomes" id="UP000631114"/>
    </source>
</evidence>
<dbReference type="OrthoDB" id="1934555at2759"/>
<dbReference type="AlphaFoldDB" id="A0A835HFU9"/>
<organism evidence="2 3">
    <name type="scientific">Coptis chinensis</name>
    <dbReference type="NCBI Taxonomy" id="261450"/>
    <lineage>
        <taxon>Eukaryota</taxon>
        <taxon>Viridiplantae</taxon>
        <taxon>Streptophyta</taxon>
        <taxon>Embryophyta</taxon>
        <taxon>Tracheophyta</taxon>
        <taxon>Spermatophyta</taxon>
        <taxon>Magnoliopsida</taxon>
        <taxon>Ranunculales</taxon>
        <taxon>Ranunculaceae</taxon>
        <taxon>Coptidoideae</taxon>
        <taxon>Coptis</taxon>
    </lineage>
</organism>
<feature type="compositionally biased region" description="Pro residues" evidence="1">
    <location>
        <begin position="24"/>
        <end position="40"/>
    </location>
</feature>
<sequence>MGFEAVPEPSSTPKISYFSLPSQEPEPPGMLTPPLRPPSSIPFFWEEAPGKPRNTTTNITTNTTTFSKPSSARCLELPPRLLSEVKSTNMPSPSTVLDGPYIARSVSHSAVFARERLASFQELGSISKRRESKEKGYFAAWGRKSTKRSTRVCEDSCAISSCPSSLGGAGDSEDITKVKITRFRRTGSLFNLSSSSRPHSHLWASIYGTFKQVVPRPWRSRKTRKDGFSF</sequence>
<reference evidence="2 3" key="1">
    <citation type="submission" date="2020-10" db="EMBL/GenBank/DDBJ databases">
        <title>The Coptis chinensis genome and diversification of protoberbering-type alkaloids.</title>
        <authorList>
            <person name="Wang B."/>
            <person name="Shu S."/>
            <person name="Song C."/>
            <person name="Liu Y."/>
        </authorList>
    </citation>
    <scope>NUCLEOTIDE SEQUENCE [LARGE SCALE GENOMIC DNA]</scope>
    <source>
        <strain evidence="2">HL-2020</strain>
        <tissue evidence="2">Leaf</tissue>
    </source>
</reference>
<feature type="compositionally biased region" description="Low complexity" evidence="1">
    <location>
        <begin position="54"/>
        <end position="65"/>
    </location>
</feature>
<gene>
    <name evidence="2" type="ORF">IFM89_028273</name>
</gene>
<evidence type="ECO:0000313" key="2">
    <source>
        <dbReference type="EMBL" id="KAF9598604.1"/>
    </source>
</evidence>
<accession>A0A835HFU9</accession>
<feature type="compositionally biased region" description="Polar residues" evidence="1">
    <location>
        <begin position="9"/>
        <end position="22"/>
    </location>
</feature>
<protein>
    <submittedName>
        <fullName evidence="2">Uncharacterized protein</fullName>
    </submittedName>
</protein>
<dbReference type="Proteomes" id="UP000631114">
    <property type="component" value="Unassembled WGS sequence"/>
</dbReference>
<name>A0A835HFU9_9MAGN</name>
<keyword evidence="3" id="KW-1185">Reference proteome</keyword>
<dbReference type="PANTHER" id="PTHR34371:SF6">
    <property type="entry name" value="MEMBRANE-ASSOCIATED KINASE REGULATOR 6"/>
    <property type="match status" value="1"/>
</dbReference>
<feature type="region of interest" description="Disordered" evidence="1">
    <location>
        <begin position="1"/>
        <end position="71"/>
    </location>
</feature>
<dbReference type="EMBL" id="JADFTS010000007">
    <property type="protein sequence ID" value="KAF9598604.1"/>
    <property type="molecule type" value="Genomic_DNA"/>
</dbReference>
<evidence type="ECO:0000256" key="1">
    <source>
        <dbReference type="SAM" id="MobiDB-lite"/>
    </source>
</evidence>
<dbReference type="Pfam" id="PF05097">
    <property type="entry name" value="DUF688"/>
    <property type="match status" value="1"/>
</dbReference>
<dbReference type="InterPro" id="IPR007789">
    <property type="entry name" value="DUF688"/>
</dbReference>
<comment type="caution">
    <text evidence="2">The sequence shown here is derived from an EMBL/GenBank/DDBJ whole genome shotgun (WGS) entry which is preliminary data.</text>
</comment>